<sequence>MMEELYTICAPTELIPKILKFPQFRLAIIVADIHSCFHYFPDYIFKGIVAGIALANFITPHAISLLCKRICFYTGPEVPEFAHSENMTFYKLTNENFHQVLHATTCIPFVSPPCNYIEGVGKGKFVDGGLTDYYLNIIIKNEKTPALLTGDLTPGEPVHRSALDPFMPFKRDLPVHFFDHCSVVRPSEAYIEALPEDKLPGVADWFNEEYIQNPSKRRHYWETVYTLSQDHWHKALEKI</sequence>
<accession>A0AAD5Y8Q6</accession>
<gene>
    <name evidence="1" type="ORF">HK103_003713</name>
</gene>
<keyword evidence="2" id="KW-1185">Reference proteome</keyword>
<name>A0AAD5Y8Q6_9FUNG</name>
<dbReference type="Proteomes" id="UP001210925">
    <property type="component" value="Unassembled WGS sequence"/>
</dbReference>
<evidence type="ECO:0000313" key="2">
    <source>
        <dbReference type="Proteomes" id="UP001210925"/>
    </source>
</evidence>
<dbReference type="AlphaFoldDB" id="A0AAD5Y8Q6"/>
<protein>
    <submittedName>
        <fullName evidence="1">Uncharacterized protein</fullName>
    </submittedName>
</protein>
<dbReference type="EMBL" id="JADGKB010000029">
    <property type="protein sequence ID" value="KAJ3258232.1"/>
    <property type="molecule type" value="Genomic_DNA"/>
</dbReference>
<reference evidence="1" key="1">
    <citation type="submission" date="2020-05" db="EMBL/GenBank/DDBJ databases">
        <title>Phylogenomic resolution of chytrid fungi.</title>
        <authorList>
            <person name="Stajich J.E."/>
            <person name="Amses K."/>
            <person name="Simmons R."/>
            <person name="Seto K."/>
            <person name="Myers J."/>
            <person name="Bonds A."/>
            <person name="Quandt C.A."/>
            <person name="Barry K."/>
            <person name="Liu P."/>
            <person name="Grigoriev I."/>
            <person name="Longcore J.E."/>
            <person name="James T.Y."/>
        </authorList>
    </citation>
    <scope>NUCLEOTIDE SEQUENCE</scope>
    <source>
        <strain evidence="1">PLAUS21</strain>
    </source>
</reference>
<evidence type="ECO:0000313" key="1">
    <source>
        <dbReference type="EMBL" id="KAJ3258232.1"/>
    </source>
</evidence>
<comment type="caution">
    <text evidence="1">The sequence shown here is derived from an EMBL/GenBank/DDBJ whole genome shotgun (WGS) entry which is preliminary data.</text>
</comment>
<organism evidence="1 2">
    <name type="scientific">Boothiomyces macroporosus</name>
    <dbReference type="NCBI Taxonomy" id="261099"/>
    <lineage>
        <taxon>Eukaryota</taxon>
        <taxon>Fungi</taxon>
        <taxon>Fungi incertae sedis</taxon>
        <taxon>Chytridiomycota</taxon>
        <taxon>Chytridiomycota incertae sedis</taxon>
        <taxon>Chytridiomycetes</taxon>
        <taxon>Rhizophydiales</taxon>
        <taxon>Terramycetaceae</taxon>
        <taxon>Boothiomyces</taxon>
    </lineage>
</organism>
<proteinExistence type="predicted"/>